<evidence type="ECO:0000313" key="1">
    <source>
        <dbReference type="EMBL" id="KAJ2981843.1"/>
    </source>
</evidence>
<proteinExistence type="predicted"/>
<dbReference type="EMBL" id="JANJQO010000108">
    <property type="protein sequence ID" value="KAJ2981843.1"/>
    <property type="molecule type" value="Genomic_DNA"/>
</dbReference>
<evidence type="ECO:0000313" key="2">
    <source>
        <dbReference type="Proteomes" id="UP001143910"/>
    </source>
</evidence>
<organism evidence="1 2">
    <name type="scientific">Zarea fungicola</name>
    <dbReference type="NCBI Taxonomy" id="93591"/>
    <lineage>
        <taxon>Eukaryota</taxon>
        <taxon>Fungi</taxon>
        <taxon>Dikarya</taxon>
        <taxon>Ascomycota</taxon>
        <taxon>Pezizomycotina</taxon>
        <taxon>Sordariomycetes</taxon>
        <taxon>Hypocreomycetidae</taxon>
        <taxon>Hypocreales</taxon>
        <taxon>Cordycipitaceae</taxon>
        <taxon>Zarea</taxon>
    </lineage>
</organism>
<reference evidence="1" key="1">
    <citation type="submission" date="2022-08" db="EMBL/GenBank/DDBJ databases">
        <title>Genome Sequence of Lecanicillium fungicola.</title>
        <authorList>
            <person name="Buettner E."/>
        </authorList>
    </citation>
    <scope>NUCLEOTIDE SEQUENCE</scope>
    <source>
        <strain evidence="1">Babe33</strain>
    </source>
</reference>
<keyword evidence="2" id="KW-1185">Reference proteome</keyword>
<accession>A0ACC1NU29</accession>
<comment type="caution">
    <text evidence="1">The sequence shown here is derived from an EMBL/GenBank/DDBJ whole genome shotgun (WGS) entry which is preliminary data.</text>
</comment>
<gene>
    <name evidence="1" type="ORF">NQ176_g1772</name>
</gene>
<protein>
    <submittedName>
        <fullName evidence="1">Uncharacterized protein</fullName>
    </submittedName>
</protein>
<dbReference type="Proteomes" id="UP001143910">
    <property type="component" value="Unassembled WGS sequence"/>
</dbReference>
<sequence length="1153" mass="127430">MAVAGHLRFLFAVLFSCLCVAADSGDDFSNNLFSDLAPLLALFGEKVTIQFMRESMGWADNIVLAMAPLGIITIIVSAIRVGGPSWLKAIIGRARENRADAHYELMSSTSNEVFEMWDGRQVVRSVGPATVVEFICLLPEGFPNSTIIPPKIVTSGLEEAVKNGYLEEIGGWSIPDSDRQAASQSSVDDAAEQGLNKTSSPDIIIVRNRTADAPNIALNSQNQSGRGELHYVAVIGSILQLGVLVYFGLATYYPKLKFRKDGHPVAGYAFPCTAAGTLVLMAGMLICAHGVESSTKERYRPGQGRKTRLVWVQKAKTVSDQLLGSFAVFATDEQTVITTSHRGGKENKAAILEPKTVIGTIVSLCGFVVQFIGLRGMDWSASVAQLGAVLVMTSLRAWVRRGLAKQPECQELSAGFELDWLATTLGEPAQAAWLNPSKVEKEGEASPCTDWAIVTGRDRATYGPLRQTGTRKNGTHDEHEQTSERDDLHKSSRVLRVMMIRRDLGELADWRGPACAEAIALVRSIEVVMEAFLDNLEGEFVWSLRRVWEVSETADTINWSVTEGNAANVLLATEFHSPLKLLYAQDMFSSFMRAVAMTLEDPINAGPGHTEHWTRNPEDIYLSIIPPLNVEYKLPRADAIIELARQHAKRHEQLEHWEEAGDAYLWLFRTASIFPKQSHIANKSATVLMEYLRQVVSTIAVRKVQRDEKSELETLEKLKQTLDEELKRVEWETLSNLMGLYKEQGRGWKCDIVQESESAVELSKKEKVFDVTRLHDLARSYNMEVNELITNASRGGELANSRVTREDIPLHDAAAEESTDVAERLPNACDRLGWTPLHYAALGSPETLTEELLQHKANVNARDLLGWTPVHCATAKGSKEVAERLLLHEADANARDLLGWTPLHYAATKRSESVLIRDGADIDAQGRNGVASLHCAVNGHLDIIKSLVEAGAAIDVFDASGNTPLLWAAYKGKVVVVDYLWEDANKKLRDHSGRTALHLASAAGMEDVVRWLVFQVSVDKEARDRSGMTPLHHAARGGHEAAVKLLLEAGARKDVETYFSKTPLHYAAMCGHETIVKLLMMEPCAEKEVKDNLDKTPLHYAVERGHEAMVKLLMMEPCANKDTKDQDGRTPLYYAVERGHEAIVKLLMMEPCA</sequence>
<name>A0ACC1NU29_9HYPO</name>